<evidence type="ECO:0000313" key="2">
    <source>
        <dbReference type="EMBL" id="ALT31951.1"/>
    </source>
</evidence>
<dbReference type="RefSeq" id="WP_070246347.1">
    <property type="nucleotide sequence ID" value="NZ_PIAQ01000010.1"/>
</dbReference>
<dbReference type="InterPro" id="IPR029044">
    <property type="entry name" value="Nucleotide-diphossugar_trans"/>
</dbReference>
<proteinExistence type="predicted"/>
<sequence>MQNRNTIKILVGYHKPGVLLKDEIFTPIHLGRVLATEFSKDGEISREDFEWMCENMIGDDTGENISCLNRYFNELTGIYWAWKNYEKLGNPDYIGFVHYRRHFIFDQNIKLGSLKKHWTGYSYLFQYFNDDYKNIINPKLLDNITLYDIIAPQKLTFEQDVVWTNKKVKMLKECFLSYNEDDSILEEIQKLIYDLKPEYKDLALHFKEQLFYHPANMFIMKRELFFEMCNFVFTISLPLYDKLKDRLENGILWSRRYLAWGTEYLISLFIQKKDLENKKIKEFPISFIDDTSNIDGIRCEIDSFTVVFSANNDEIYSLAVSIQSLISNINAKNNYQIYILYQELSHVFQKKLKYLVQEFHNVSIFFIDIGCYINHFDILQWKNQFATSDYSKLLIPHIFHHFSYVVYCSCEMIFFDDISKIFLNTNMDFSIGAVRHVKAIDTFFREKVWSQDKSKYQIDKEEQVVKLFSTNILLYDISKAFNKLNINIFYSLYNQINKDDIYKCSYFDFIFNKIFENDVMYLDLSWSLDWYISSYLGDIYGLFLPNQLAIKYYESNVKFNAIYFNGNEKPWIAPHILKADIWWYYARKTSIYEEMICSFGNRNDRNNILNGSSERVKNYLAYQLGNELLKTIKGKNILKVLLLPFKLLIIIRRYKYNHKVFNAITQVNPNLALPDIEKYGDYEEAIKIKRHLSYRLGVALVKHPFTFVFKASDIYRQWSKGE</sequence>
<dbReference type="InterPro" id="IPR025536">
    <property type="entry name" value="DUF4422"/>
</dbReference>
<evidence type="ECO:0000259" key="1">
    <source>
        <dbReference type="Pfam" id="PF14393"/>
    </source>
</evidence>
<name>A0A0U2RG78_CAMJU</name>
<dbReference type="Gene3D" id="3.90.550.10">
    <property type="entry name" value="Spore Coat Polysaccharide Biosynthesis Protein SpsA, Chain A"/>
    <property type="match status" value="1"/>
</dbReference>
<organism evidence="2">
    <name type="scientific">Campylobacter jejuni subsp. jejuni</name>
    <dbReference type="NCBI Taxonomy" id="32022"/>
    <lineage>
        <taxon>Bacteria</taxon>
        <taxon>Pseudomonadati</taxon>
        <taxon>Campylobacterota</taxon>
        <taxon>Epsilonproteobacteria</taxon>
        <taxon>Campylobacterales</taxon>
        <taxon>Campylobacteraceae</taxon>
        <taxon>Campylobacter</taxon>
    </lineage>
</organism>
<dbReference type="SUPFAM" id="SSF53448">
    <property type="entry name" value="Nucleotide-diphospho-sugar transferases"/>
    <property type="match status" value="1"/>
</dbReference>
<dbReference type="EMBL" id="KT868846">
    <property type="protein sequence ID" value="ALT31951.1"/>
    <property type="molecule type" value="Genomic_DNA"/>
</dbReference>
<keyword evidence="2" id="KW-0808">Transferase</keyword>
<accession>A0A0U2RG78</accession>
<dbReference type="AlphaFoldDB" id="A0A0U2RG78"/>
<reference evidence="2" key="1">
    <citation type="journal article" date="2015" name="PLoS ONE">
        <title>Updated Campylobacter jejuni Capsule PCR Multiplex Typing System and Its Application to Clinical Isolates from South and Southeast Asia.</title>
        <authorList>
            <person name="Poly F."/>
            <person name="Serichantalergs O."/>
            <person name="Kuroiwa J."/>
            <person name="Pootong P."/>
            <person name="Mason C."/>
            <person name="Guerry P."/>
            <person name="Parker C.T."/>
        </authorList>
    </citation>
    <scope>NUCLEOTIDE SEQUENCE</scope>
    <source>
        <strain evidence="2">HS29</strain>
    </source>
</reference>
<protein>
    <submittedName>
        <fullName evidence="2">Glycosyltransferase</fullName>
    </submittedName>
</protein>
<dbReference type="GO" id="GO:0016740">
    <property type="term" value="F:transferase activity"/>
    <property type="evidence" value="ECO:0007669"/>
    <property type="project" value="UniProtKB-KW"/>
</dbReference>
<feature type="domain" description="DUF4422" evidence="1">
    <location>
        <begin position="8"/>
        <end position="273"/>
    </location>
</feature>
<dbReference type="Pfam" id="PF14393">
    <property type="entry name" value="DUF4422"/>
    <property type="match status" value="1"/>
</dbReference>